<name>A0A6P2CX16_9BACT</name>
<organism evidence="1 2">
    <name type="scientific">Gemmata massiliana</name>
    <dbReference type="NCBI Taxonomy" id="1210884"/>
    <lineage>
        <taxon>Bacteria</taxon>
        <taxon>Pseudomonadati</taxon>
        <taxon>Planctomycetota</taxon>
        <taxon>Planctomycetia</taxon>
        <taxon>Gemmatales</taxon>
        <taxon>Gemmataceae</taxon>
        <taxon>Gemmata</taxon>
    </lineage>
</organism>
<keyword evidence="2" id="KW-1185">Reference proteome</keyword>
<proteinExistence type="predicted"/>
<dbReference type="AlphaFoldDB" id="A0A6P2CX16"/>
<evidence type="ECO:0000313" key="1">
    <source>
        <dbReference type="EMBL" id="VTR93117.1"/>
    </source>
</evidence>
<sequence length="43" mass="4831">MWLGTFTVNSVIFLCDFDYPAEAGYSCPYMTFVGAFSYSKDDA</sequence>
<evidence type="ECO:0000313" key="2">
    <source>
        <dbReference type="Proteomes" id="UP000464178"/>
    </source>
</evidence>
<dbReference type="Proteomes" id="UP000464178">
    <property type="component" value="Chromosome"/>
</dbReference>
<accession>A0A6P2CX16</accession>
<dbReference type="EMBL" id="LR593886">
    <property type="protein sequence ID" value="VTR93117.1"/>
    <property type="molecule type" value="Genomic_DNA"/>
</dbReference>
<gene>
    <name evidence="1" type="ORF">SOIL9_45970</name>
</gene>
<reference evidence="1 2" key="1">
    <citation type="submission" date="2019-05" db="EMBL/GenBank/DDBJ databases">
        <authorList>
            <consortium name="Science for Life Laboratories"/>
        </authorList>
    </citation>
    <scope>NUCLEOTIDE SEQUENCE [LARGE SCALE GENOMIC DNA]</scope>
    <source>
        <strain evidence="1">Soil9</strain>
    </source>
</reference>
<protein>
    <submittedName>
        <fullName evidence="1">Uncharacterized protein</fullName>
    </submittedName>
</protein>
<dbReference type="KEGG" id="gms:SOIL9_45970"/>